<evidence type="ECO:0000313" key="1">
    <source>
        <dbReference type="EMBL" id="PNR41208.1"/>
    </source>
</evidence>
<sequence length="62" mass="7191">MLVFQRVELYKALLLPVLAMKQQSWFYDVELNPNSWAAQVPQAASIPMIMFEKPLLNLTSHE</sequence>
<reference evidence="1 3" key="1">
    <citation type="journal article" date="2008" name="Science">
        <title>The Physcomitrella genome reveals evolutionary insights into the conquest of land by plants.</title>
        <authorList>
            <person name="Rensing S."/>
            <person name="Lang D."/>
            <person name="Zimmer A."/>
            <person name="Terry A."/>
            <person name="Salamov A."/>
            <person name="Shapiro H."/>
            <person name="Nishiyama T."/>
            <person name="Perroud P.-F."/>
            <person name="Lindquist E."/>
            <person name="Kamisugi Y."/>
            <person name="Tanahashi T."/>
            <person name="Sakakibara K."/>
            <person name="Fujita T."/>
            <person name="Oishi K."/>
            <person name="Shin-I T."/>
            <person name="Kuroki Y."/>
            <person name="Toyoda A."/>
            <person name="Suzuki Y."/>
            <person name="Hashimoto A."/>
            <person name="Yamaguchi K."/>
            <person name="Sugano A."/>
            <person name="Kohara Y."/>
            <person name="Fujiyama A."/>
            <person name="Anterola A."/>
            <person name="Aoki S."/>
            <person name="Ashton N."/>
            <person name="Barbazuk W.B."/>
            <person name="Barker E."/>
            <person name="Bennetzen J."/>
            <person name="Bezanilla M."/>
            <person name="Blankenship R."/>
            <person name="Cho S.H."/>
            <person name="Dutcher S."/>
            <person name="Estelle M."/>
            <person name="Fawcett J.A."/>
            <person name="Gundlach H."/>
            <person name="Hanada K."/>
            <person name="Heyl A."/>
            <person name="Hicks K.A."/>
            <person name="Hugh J."/>
            <person name="Lohr M."/>
            <person name="Mayer K."/>
            <person name="Melkozernov A."/>
            <person name="Murata T."/>
            <person name="Nelson D."/>
            <person name="Pils B."/>
            <person name="Prigge M."/>
            <person name="Reiss B."/>
            <person name="Renner T."/>
            <person name="Rombauts S."/>
            <person name="Rushton P."/>
            <person name="Sanderfoot A."/>
            <person name="Schween G."/>
            <person name="Shiu S.-H."/>
            <person name="Stueber K."/>
            <person name="Theodoulou F.L."/>
            <person name="Tu H."/>
            <person name="Van de Peer Y."/>
            <person name="Verrier P.J."/>
            <person name="Waters E."/>
            <person name="Wood A."/>
            <person name="Yang L."/>
            <person name="Cove D."/>
            <person name="Cuming A."/>
            <person name="Hasebe M."/>
            <person name="Lucas S."/>
            <person name="Mishler D.B."/>
            <person name="Reski R."/>
            <person name="Grigoriev I."/>
            <person name="Quatrano R.S."/>
            <person name="Boore J.L."/>
        </authorList>
    </citation>
    <scope>NUCLEOTIDE SEQUENCE [LARGE SCALE GENOMIC DNA]</scope>
    <source>
        <strain evidence="2 3">cv. Gransden 2004</strain>
    </source>
</reference>
<dbReference type="PaxDb" id="3218-PP1S48_175V6.1"/>
<proteinExistence type="predicted"/>
<organism evidence="1">
    <name type="scientific">Physcomitrium patens</name>
    <name type="common">Spreading-leaved earth moss</name>
    <name type="synonym">Physcomitrella patens</name>
    <dbReference type="NCBI Taxonomy" id="3218"/>
    <lineage>
        <taxon>Eukaryota</taxon>
        <taxon>Viridiplantae</taxon>
        <taxon>Streptophyta</taxon>
        <taxon>Embryophyta</taxon>
        <taxon>Bryophyta</taxon>
        <taxon>Bryophytina</taxon>
        <taxon>Bryopsida</taxon>
        <taxon>Funariidae</taxon>
        <taxon>Funariales</taxon>
        <taxon>Funariaceae</taxon>
        <taxon>Physcomitrium</taxon>
    </lineage>
</organism>
<protein>
    <submittedName>
        <fullName evidence="1 2">Uncharacterized protein</fullName>
    </submittedName>
</protein>
<reference evidence="1 3" key="2">
    <citation type="journal article" date="2018" name="Plant J.">
        <title>The Physcomitrella patens chromosome-scale assembly reveals moss genome structure and evolution.</title>
        <authorList>
            <person name="Lang D."/>
            <person name="Ullrich K.K."/>
            <person name="Murat F."/>
            <person name="Fuchs J."/>
            <person name="Jenkins J."/>
            <person name="Haas F.B."/>
            <person name="Piednoel M."/>
            <person name="Gundlach H."/>
            <person name="Van Bel M."/>
            <person name="Meyberg R."/>
            <person name="Vives C."/>
            <person name="Morata J."/>
            <person name="Symeonidi A."/>
            <person name="Hiss M."/>
            <person name="Muchero W."/>
            <person name="Kamisugi Y."/>
            <person name="Saleh O."/>
            <person name="Blanc G."/>
            <person name="Decker E.L."/>
            <person name="van Gessel N."/>
            <person name="Grimwood J."/>
            <person name="Hayes R.D."/>
            <person name="Graham S.W."/>
            <person name="Gunter L.E."/>
            <person name="McDaniel S.F."/>
            <person name="Hoernstein S.N.W."/>
            <person name="Larsson A."/>
            <person name="Li F.W."/>
            <person name="Perroud P.F."/>
            <person name="Phillips J."/>
            <person name="Ranjan P."/>
            <person name="Rokshar D.S."/>
            <person name="Rothfels C.J."/>
            <person name="Schneider L."/>
            <person name="Shu S."/>
            <person name="Stevenson D.W."/>
            <person name="Thummler F."/>
            <person name="Tillich M."/>
            <person name="Villarreal Aguilar J.C."/>
            <person name="Widiez T."/>
            <person name="Wong G.K."/>
            <person name="Wymore A."/>
            <person name="Zhang Y."/>
            <person name="Zimmer A.D."/>
            <person name="Quatrano R.S."/>
            <person name="Mayer K.F.X."/>
            <person name="Goodstein D."/>
            <person name="Casacuberta J.M."/>
            <person name="Vandepoele K."/>
            <person name="Reski R."/>
            <person name="Cuming A.C."/>
            <person name="Tuskan G.A."/>
            <person name="Maumus F."/>
            <person name="Salse J."/>
            <person name="Schmutz J."/>
            <person name="Rensing S.A."/>
        </authorList>
    </citation>
    <scope>NUCLEOTIDE SEQUENCE [LARGE SCALE GENOMIC DNA]</scope>
    <source>
        <strain evidence="2 3">cv. Gransden 2004</strain>
    </source>
</reference>
<name>A0A2K1JI31_PHYPA</name>
<reference evidence="2" key="3">
    <citation type="submission" date="2020-12" db="UniProtKB">
        <authorList>
            <consortium name="EnsemblPlants"/>
        </authorList>
    </citation>
    <scope>IDENTIFICATION</scope>
</reference>
<accession>A0A2K1JI31</accession>
<dbReference type="InParanoid" id="A0A2K1JI31"/>
<dbReference type="EnsemblPlants" id="Pp3c14_16820V3.1">
    <property type="protein sequence ID" value="Pp3c14_16820V3.1"/>
    <property type="gene ID" value="Pp3c14_16820"/>
</dbReference>
<dbReference type="EMBL" id="ABEU02000014">
    <property type="protein sequence ID" value="PNR41208.1"/>
    <property type="molecule type" value="Genomic_DNA"/>
</dbReference>
<dbReference type="AlphaFoldDB" id="A0A2K1JI31"/>
<evidence type="ECO:0000313" key="2">
    <source>
        <dbReference type="EnsemblPlants" id="Pp3c14_16820V3.1"/>
    </source>
</evidence>
<dbReference type="Proteomes" id="UP000006727">
    <property type="component" value="Chromosome 14"/>
</dbReference>
<keyword evidence="3" id="KW-1185">Reference proteome</keyword>
<gene>
    <name evidence="1" type="ORF">PHYPA_018611</name>
</gene>
<dbReference type="Gramene" id="Pp3c14_16820V3.1">
    <property type="protein sequence ID" value="Pp3c14_16820V3.1"/>
    <property type="gene ID" value="Pp3c14_16820"/>
</dbReference>
<evidence type="ECO:0000313" key="3">
    <source>
        <dbReference type="Proteomes" id="UP000006727"/>
    </source>
</evidence>